<dbReference type="Gene3D" id="3.30.40.10">
    <property type="entry name" value="Zinc/RING finger domain, C3HC4 (zinc finger)"/>
    <property type="match status" value="1"/>
</dbReference>
<keyword evidence="9 11" id="KW-0472">Membrane</keyword>
<organism evidence="14 16">
    <name type="scientific">Adineta steineri</name>
    <dbReference type="NCBI Taxonomy" id="433720"/>
    <lineage>
        <taxon>Eukaryota</taxon>
        <taxon>Metazoa</taxon>
        <taxon>Spiralia</taxon>
        <taxon>Gnathifera</taxon>
        <taxon>Rotifera</taxon>
        <taxon>Eurotatoria</taxon>
        <taxon>Bdelloidea</taxon>
        <taxon>Adinetida</taxon>
        <taxon>Adinetidae</taxon>
        <taxon>Adineta</taxon>
    </lineage>
</organism>
<evidence type="ECO:0000256" key="3">
    <source>
        <dbReference type="ARBA" id="ARBA00022692"/>
    </source>
</evidence>
<dbReference type="GO" id="GO:0016020">
    <property type="term" value="C:membrane"/>
    <property type="evidence" value="ECO:0007669"/>
    <property type="project" value="UniProtKB-SubCell"/>
</dbReference>
<sequence>MFKIFSSNNKNIKTRSELVSLITEPLSLENDTQFSSIPILNNEEILLNEQDKQETGNLQVCRICYSTSDLQSLIAPCQCSGTMGILHRNCLERWLEISNTTKCEICQHEYDTVRYPKSLFYFFINPLRSSDIRYLITDVILFIVLTIIVSWLIITNISKIKIVKTFHDRISYIILPFAVIFIYIIWCWVSFRYHIQVIKEWRSVNQPIRVINKNKLKINSNENLLSRSNQILDHDSLYSLTSQNEENILPDIYILSNNN</sequence>
<dbReference type="InterPro" id="IPR011016">
    <property type="entry name" value="Znf_RING-CH"/>
</dbReference>
<dbReference type="EMBL" id="CAJNOE010000046">
    <property type="protein sequence ID" value="CAF0805218.1"/>
    <property type="molecule type" value="Genomic_DNA"/>
</dbReference>
<proteinExistence type="predicted"/>
<evidence type="ECO:0000313" key="15">
    <source>
        <dbReference type="EMBL" id="CAF3663679.1"/>
    </source>
</evidence>
<feature type="domain" description="RING-type" evidence="12">
    <location>
        <begin position="61"/>
        <end position="107"/>
    </location>
</feature>
<keyword evidence="4" id="KW-0479">Metal-binding</keyword>
<dbReference type="PANTHER" id="PTHR46065">
    <property type="entry name" value="E3 UBIQUITIN-PROTEIN LIGASE MARCH 2/3 FAMILY MEMBER"/>
    <property type="match status" value="1"/>
</dbReference>
<dbReference type="SUPFAM" id="SSF57850">
    <property type="entry name" value="RING/U-box"/>
    <property type="match status" value="1"/>
</dbReference>
<comment type="caution">
    <text evidence="14">The sequence shown here is derived from an EMBL/GenBank/DDBJ whole genome shotgun (WGS) entry which is preliminary data.</text>
</comment>
<dbReference type="SMART" id="SM00744">
    <property type="entry name" value="RINGv"/>
    <property type="match status" value="1"/>
</dbReference>
<keyword evidence="6" id="KW-0833">Ubl conjugation pathway</keyword>
<evidence type="ECO:0000256" key="8">
    <source>
        <dbReference type="ARBA" id="ARBA00022989"/>
    </source>
</evidence>
<reference evidence="14" key="1">
    <citation type="submission" date="2021-02" db="EMBL/GenBank/DDBJ databases">
        <authorList>
            <person name="Nowell W R."/>
        </authorList>
    </citation>
    <scope>NUCLEOTIDE SEQUENCE</scope>
</reference>
<dbReference type="InterPro" id="IPR001841">
    <property type="entry name" value="Znf_RING"/>
</dbReference>
<dbReference type="GO" id="GO:0008270">
    <property type="term" value="F:zinc ion binding"/>
    <property type="evidence" value="ECO:0007669"/>
    <property type="project" value="UniProtKB-KW"/>
</dbReference>
<evidence type="ECO:0000256" key="4">
    <source>
        <dbReference type="ARBA" id="ARBA00022723"/>
    </source>
</evidence>
<dbReference type="GO" id="GO:0016567">
    <property type="term" value="P:protein ubiquitination"/>
    <property type="evidence" value="ECO:0007669"/>
    <property type="project" value="TreeGrafter"/>
</dbReference>
<feature type="transmembrane region" description="Helical" evidence="11">
    <location>
        <begin position="134"/>
        <end position="158"/>
    </location>
</feature>
<evidence type="ECO:0000256" key="11">
    <source>
        <dbReference type="SAM" id="Phobius"/>
    </source>
</evidence>
<feature type="transmembrane region" description="Helical" evidence="11">
    <location>
        <begin position="170"/>
        <end position="189"/>
    </location>
</feature>
<evidence type="ECO:0000259" key="12">
    <source>
        <dbReference type="PROSITE" id="PS50089"/>
    </source>
</evidence>
<accession>A0A813T738</accession>
<comment type="subcellular location">
    <subcellularLocation>
        <location evidence="1">Membrane</location>
        <topology evidence="1">Multi-pass membrane protein</topology>
    </subcellularLocation>
</comment>
<dbReference type="GO" id="GO:0004842">
    <property type="term" value="F:ubiquitin-protein transferase activity"/>
    <property type="evidence" value="ECO:0007669"/>
    <property type="project" value="TreeGrafter"/>
</dbReference>
<evidence type="ECO:0000259" key="13">
    <source>
        <dbReference type="PROSITE" id="PS51292"/>
    </source>
</evidence>
<protein>
    <recommendedName>
        <fullName evidence="17">RING-CH-type domain-containing protein</fullName>
    </recommendedName>
</protein>
<dbReference type="Proteomes" id="UP000663868">
    <property type="component" value="Unassembled WGS sequence"/>
</dbReference>
<evidence type="ECO:0000256" key="6">
    <source>
        <dbReference type="ARBA" id="ARBA00022786"/>
    </source>
</evidence>
<dbReference type="PANTHER" id="PTHR46065:SF3">
    <property type="entry name" value="FI20425P1"/>
    <property type="match status" value="1"/>
</dbReference>
<evidence type="ECO:0000256" key="10">
    <source>
        <dbReference type="PROSITE-ProRule" id="PRU00175"/>
    </source>
</evidence>
<evidence type="ECO:0000256" key="7">
    <source>
        <dbReference type="ARBA" id="ARBA00022833"/>
    </source>
</evidence>
<dbReference type="EMBL" id="CAJOBB010000370">
    <property type="protein sequence ID" value="CAF3663679.1"/>
    <property type="molecule type" value="Genomic_DNA"/>
</dbReference>
<dbReference type="Pfam" id="PF12906">
    <property type="entry name" value="RINGv"/>
    <property type="match status" value="1"/>
</dbReference>
<evidence type="ECO:0000256" key="5">
    <source>
        <dbReference type="ARBA" id="ARBA00022771"/>
    </source>
</evidence>
<gene>
    <name evidence="14" type="ORF">IZO911_LOCUS7153</name>
    <name evidence="15" type="ORF">KXQ929_LOCUS8493</name>
</gene>
<dbReference type="PROSITE" id="PS50089">
    <property type="entry name" value="ZF_RING_2"/>
    <property type="match status" value="1"/>
</dbReference>
<evidence type="ECO:0000256" key="1">
    <source>
        <dbReference type="ARBA" id="ARBA00004141"/>
    </source>
</evidence>
<evidence type="ECO:0008006" key="17">
    <source>
        <dbReference type="Google" id="ProtNLM"/>
    </source>
</evidence>
<evidence type="ECO:0000313" key="16">
    <source>
        <dbReference type="Proteomes" id="UP000663860"/>
    </source>
</evidence>
<evidence type="ECO:0000313" key="14">
    <source>
        <dbReference type="EMBL" id="CAF0805218.1"/>
    </source>
</evidence>
<keyword evidence="7" id="KW-0862">Zinc</keyword>
<dbReference type="AlphaFoldDB" id="A0A813T738"/>
<keyword evidence="5 10" id="KW-0863">Zinc-finger</keyword>
<name>A0A813T738_9BILA</name>
<keyword evidence="2" id="KW-0808">Transferase</keyword>
<dbReference type="InterPro" id="IPR013083">
    <property type="entry name" value="Znf_RING/FYVE/PHD"/>
</dbReference>
<keyword evidence="3 11" id="KW-0812">Transmembrane</keyword>
<dbReference type="Proteomes" id="UP000663860">
    <property type="component" value="Unassembled WGS sequence"/>
</dbReference>
<feature type="domain" description="RING-CH-type" evidence="13">
    <location>
        <begin position="53"/>
        <end position="113"/>
    </location>
</feature>
<keyword evidence="8 11" id="KW-1133">Transmembrane helix</keyword>
<dbReference type="PROSITE" id="PS51292">
    <property type="entry name" value="ZF_RING_CH"/>
    <property type="match status" value="1"/>
</dbReference>
<evidence type="ECO:0000256" key="2">
    <source>
        <dbReference type="ARBA" id="ARBA00022679"/>
    </source>
</evidence>
<evidence type="ECO:0000256" key="9">
    <source>
        <dbReference type="ARBA" id="ARBA00023136"/>
    </source>
</evidence>